<evidence type="ECO:0000313" key="2">
    <source>
        <dbReference type="EMBL" id="KAH9829919.1"/>
    </source>
</evidence>
<accession>A0ABQ8K008</accession>
<dbReference type="RefSeq" id="XP_047773282.1">
    <property type="nucleotide sequence ID" value="XM_047918289.1"/>
</dbReference>
<feature type="region of interest" description="Disordered" evidence="1">
    <location>
        <begin position="139"/>
        <end position="242"/>
    </location>
</feature>
<comment type="caution">
    <text evidence="2">The sequence shown here is derived from an EMBL/GenBank/DDBJ whole genome shotgun (WGS) entry which is preliminary data.</text>
</comment>
<organism evidence="2 3">
    <name type="scientific">Rhodofomes roseus</name>
    <dbReference type="NCBI Taxonomy" id="34475"/>
    <lineage>
        <taxon>Eukaryota</taxon>
        <taxon>Fungi</taxon>
        <taxon>Dikarya</taxon>
        <taxon>Basidiomycota</taxon>
        <taxon>Agaricomycotina</taxon>
        <taxon>Agaricomycetes</taxon>
        <taxon>Polyporales</taxon>
        <taxon>Rhodofomes</taxon>
    </lineage>
</organism>
<keyword evidence="3" id="KW-1185">Reference proteome</keyword>
<sequence length="242" mass="25794">MASGLDISKNASQILPGIVFMAPIAYRYALIYGCLEHTTRCAPFTSPCIVMTNLPAGILRPFTLRSSENIAFNGDEVVLSDKSRHYTRIAGTRDPTLLAAHRTLALASVITGGDRIHAISASEDIVAFVIIHTPPYIGRPQAPPHLRGGSSCSPTTGARPPPDSAKAARLTPHRTPPAFSFVSGLRSERPLDRPQQGPSLTGGRGVPETQLHSLSRRSRSTAHRDNSAGLGVSACGRGPSWF</sequence>
<protein>
    <submittedName>
        <fullName evidence="2">Uncharacterized protein</fullName>
    </submittedName>
</protein>
<dbReference type="EMBL" id="JADCUA010000035">
    <property type="protein sequence ID" value="KAH9829919.1"/>
    <property type="molecule type" value="Genomic_DNA"/>
</dbReference>
<dbReference type="Proteomes" id="UP000814176">
    <property type="component" value="Unassembled WGS sequence"/>
</dbReference>
<name>A0ABQ8K008_9APHY</name>
<dbReference type="GeneID" id="71999021"/>
<gene>
    <name evidence="2" type="ORF">C8Q71DRAFT_394704</name>
</gene>
<evidence type="ECO:0000313" key="3">
    <source>
        <dbReference type="Proteomes" id="UP000814176"/>
    </source>
</evidence>
<evidence type="ECO:0000256" key="1">
    <source>
        <dbReference type="SAM" id="MobiDB-lite"/>
    </source>
</evidence>
<proteinExistence type="predicted"/>
<reference evidence="2 3" key="1">
    <citation type="journal article" date="2021" name="Environ. Microbiol.">
        <title>Gene family expansions and transcriptome signatures uncover fungal adaptations to wood decay.</title>
        <authorList>
            <person name="Hage H."/>
            <person name="Miyauchi S."/>
            <person name="Viragh M."/>
            <person name="Drula E."/>
            <person name="Min B."/>
            <person name="Chaduli D."/>
            <person name="Navarro D."/>
            <person name="Favel A."/>
            <person name="Norest M."/>
            <person name="Lesage-Meessen L."/>
            <person name="Balint B."/>
            <person name="Merenyi Z."/>
            <person name="de Eugenio L."/>
            <person name="Morin E."/>
            <person name="Martinez A.T."/>
            <person name="Baldrian P."/>
            <person name="Stursova M."/>
            <person name="Martinez M.J."/>
            <person name="Novotny C."/>
            <person name="Magnuson J.K."/>
            <person name="Spatafora J.W."/>
            <person name="Maurice S."/>
            <person name="Pangilinan J."/>
            <person name="Andreopoulos W."/>
            <person name="LaButti K."/>
            <person name="Hundley H."/>
            <person name="Na H."/>
            <person name="Kuo A."/>
            <person name="Barry K."/>
            <person name="Lipzen A."/>
            <person name="Henrissat B."/>
            <person name="Riley R."/>
            <person name="Ahrendt S."/>
            <person name="Nagy L.G."/>
            <person name="Grigoriev I.V."/>
            <person name="Martin F."/>
            <person name="Rosso M.N."/>
        </authorList>
    </citation>
    <scope>NUCLEOTIDE SEQUENCE [LARGE SCALE GENOMIC DNA]</scope>
    <source>
        <strain evidence="2 3">CIRM-BRFM 1785</strain>
    </source>
</reference>